<dbReference type="GO" id="GO:0050660">
    <property type="term" value="F:flavin adenine dinucleotide binding"/>
    <property type="evidence" value="ECO:0007669"/>
    <property type="project" value="InterPro"/>
</dbReference>
<organism evidence="4 5">
    <name type="scientific">Donghicola mangrovi</name>
    <dbReference type="NCBI Taxonomy" id="2729614"/>
    <lineage>
        <taxon>Bacteria</taxon>
        <taxon>Pseudomonadati</taxon>
        <taxon>Pseudomonadota</taxon>
        <taxon>Alphaproteobacteria</taxon>
        <taxon>Rhodobacterales</taxon>
        <taxon>Roseobacteraceae</taxon>
        <taxon>Donghicola</taxon>
    </lineage>
</organism>
<reference evidence="4 5" key="1">
    <citation type="submission" date="2020-04" db="EMBL/GenBank/DDBJ databases">
        <title>Donghicola sp., a member of the Rhodobacteraceae family isolated from mangrove forest in Thailand.</title>
        <authorList>
            <person name="Charoenyingcharoen P."/>
            <person name="Yukphan P."/>
        </authorList>
    </citation>
    <scope>NUCLEOTIDE SEQUENCE [LARGE SCALE GENOMIC DNA]</scope>
    <source>
        <strain evidence="4 5">B5-SW-15</strain>
    </source>
</reference>
<dbReference type="RefSeq" id="WP_177157852.1">
    <property type="nucleotide sequence ID" value="NZ_JABCJE010000004.1"/>
</dbReference>
<dbReference type="InterPro" id="IPR009100">
    <property type="entry name" value="AcylCoA_DH/oxidase_NM_dom_sf"/>
</dbReference>
<dbReference type="PANTHER" id="PTHR43884:SF12">
    <property type="entry name" value="ISOVALERYL-COA DEHYDROGENASE, MITOCHONDRIAL-RELATED"/>
    <property type="match status" value="1"/>
</dbReference>
<gene>
    <name evidence="4" type="ORF">HJ536_11810</name>
</gene>
<dbReference type="GO" id="GO:0004497">
    <property type="term" value="F:monooxygenase activity"/>
    <property type="evidence" value="ECO:0007669"/>
    <property type="project" value="UniProtKB-KW"/>
</dbReference>
<evidence type="ECO:0000313" key="4">
    <source>
        <dbReference type="EMBL" id="NVO24042.1"/>
    </source>
</evidence>
<proteinExistence type="predicted"/>
<name>A0A850Q795_9RHOB</name>
<evidence type="ECO:0000256" key="1">
    <source>
        <dbReference type="ARBA" id="ARBA00023002"/>
    </source>
</evidence>
<dbReference type="EMBL" id="JABCJE010000004">
    <property type="protein sequence ID" value="NVO24042.1"/>
    <property type="molecule type" value="Genomic_DNA"/>
</dbReference>
<dbReference type="InterPro" id="IPR046373">
    <property type="entry name" value="Acyl-CoA_Oxase/DH_mid-dom_sf"/>
</dbReference>
<keyword evidence="4" id="KW-0503">Monooxygenase</keyword>
<evidence type="ECO:0000259" key="2">
    <source>
        <dbReference type="Pfam" id="PF02771"/>
    </source>
</evidence>
<evidence type="ECO:0000313" key="5">
    <source>
        <dbReference type="Proteomes" id="UP000592216"/>
    </source>
</evidence>
<keyword evidence="1" id="KW-0560">Oxidoreductase</keyword>
<dbReference type="Gene3D" id="1.20.140.10">
    <property type="entry name" value="Butyryl-CoA Dehydrogenase, subunit A, domain 3"/>
    <property type="match status" value="1"/>
</dbReference>
<dbReference type="InterPro" id="IPR036250">
    <property type="entry name" value="AcylCo_DH-like_C"/>
</dbReference>
<dbReference type="GO" id="GO:0008470">
    <property type="term" value="F:3-methylbutanoyl-CoA dehydrogenase activity"/>
    <property type="evidence" value="ECO:0007669"/>
    <property type="project" value="TreeGrafter"/>
</dbReference>
<dbReference type="SUPFAM" id="SSF56645">
    <property type="entry name" value="Acyl-CoA dehydrogenase NM domain-like"/>
    <property type="match status" value="1"/>
</dbReference>
<accession>A0A850Q795</accession>
<comment type="caution">
    <text evidence="4">The sequence shown here is derived from an EMBL/GenBank/DDBJ whole genome shotgun (WGS) entry which is preliminary data.</text>
</comment>
<dbReference type="Gene3D" id="2.40.110.10">
    <property type="entry name" value="Butyryl-CoA Dehydrogenase, subunit A, domain 2"/>
    <property type="match status" value="1"/>
</dbReference>
<dbReference type="Pfam" id="PF08028">
    <property type="entry name" value="Acyl-CoA_dh_2"/>
    <property type="match status" value="1"/>
</dbReference>
<dbReference type="Pfam" id="PF02771">
    <property type="entry name" value="Acyl-CoA_dh_N"/>
    <property type="match status" value="1"/>
</dbReference>
<dbReference type="GO" id="GO:0006552">
    <property type="term" value="P:L-leucine catabolic process"/>
    <property type="evidence" value="ECO:0007669"/>
    <property type="project" value="TreeGrafter"/>
</dbReference>
<sequence>MTHPEPVATRNAQSAEMAQLLDTIRSRRAEFDQLRHIPQDIVDGFKKVGVYRAFVPQRLGGDAISPMDFLALIETIAAADASAGWVASFGVSSTYLAALPTDSFAAIYSTNPDTVFAGGLFPPQDATRVAGGIEVTGRWPWCSGSMGADLLGGGIKLEGEGSPLPRTAVMPRAAITIDETWDTIGLRGTGSHDLVADKVLVPDEMTFVRGARSAMEDAIFRYPAMALAAQVLAVVALGTAREALDYIRSDAAQRASITGAPNPGARPNIQSMLARAESRLAGVRAQFFDATARAWEELKHNSSVTPDTHVRLRLAATAAAHEGAAVARDAFVMGGSNAMMAGHPLGRLMIDAACVAQHAFMGEGTWTAAGAAMFGERTPPGFP</sequence>
<dbReference type="PANTHER" id="PTHR43884">
    <property type="entry name" value="ACYL-COA DEHYDROGENASE"/>
    <property type="match status" value="1"/>
</dbReference>
<dbReference type="PIRSF" id="PIRSF016578">
    <property type="entry name" value="HsaA"/>
    <property type="match status" value="1"/>
</dbReference>
<dbReference type="SUPFAM" id="SSF47203">
    <property type="entry name" value="Acyl-CoA dehydrogenase C-terminal domain-like"/>
    <property type="match status" value="1"/>
</dbReference>
<dbReference type="InterPro" id="IPR013786">
    <property type="entry name" value="AcylCoA_DH/ox_N"/>
</dbReference>
<evidence type="ECO:0000259" key="3">
    <source>
        <dbReference type="Pfam" id="PF08028"/>
    </source>
</evidence>
<feature type="domain" description="Acyl-CoA dehydrogenase/oxidase N-terminal" evidence="2">
    <location>
        <begin position="23"/>
        <end position="90"/>
    </location>
</feature>
<dbReference type="InterPro" id="IPR037069">
    <property type="entry name" value="AcylCoA_DH/ox_N_sf"/>
</dbReference>
<dbReference type="Gene3D" id="1.10.540.10">
    <property type="entry name" value="Acyl-CoA dehydrogenase/oxidase, N-terminal domain"/>
    <property type="match status" value="1"/>
</dbReference>
<protein>
    <submittedName>
        <fullName evidence="4">Flavin-dependent monooxygenase</fullName>
    </submittedName>
</protein>
<dbReference type="AlphaFoldDB" id="A0A850Q795"/>
<dbReference type="Proteomes" id="UP000592216">
    <property type="component" value="Unassembled WGS sequence"/>
</dbReference>
<dbReference type="InterPro" id="IPR013107">
    <property type="entry name" value="Acyl-CoA_DH_C"/>
</dbReference>
<feature type="domain" description="Acyl-CoA dehydrogenase C-terminal" evidence="3">
    <location>
        <begin position="231"/>
        <end position="361"/>
    </location>
</feature>